<reference evidence="4" key="2">
    <citation type="submission" date="2019-07" db="EMBL/GenBank/DDBJ databases">
        <authorList>
            <person name="Seetharam A."/>
            <person name="Woodhouse M."/>
            <person name="Cannon E."/>
        </authorList>
    </citation>
    <scope>NUCLEOTIDE SEQUENCE [LARGE SCALE GENOMIC DNA]</scope>
    <source>
        <strain evidence="4">cv. B73</strain>
    </source>
</reference>
<evidence type="ECO:0000256" key="3">
    <source>
        <dbReference type="PROSITE-ProRule" id="PRU00708"/>
    </source>
</evidence>
<sequence>MYAKCGLIDEARRVFEGMQEKNVYTYSSMIVGLASHDRANDAIALFNDMVRRVDVEPNHVTFIGVLTACSHAGVVKDERYYFAQMKDMYGISLSADHYACKRLILLGGAGLGLAESMENTEIAKAATEHLLRLEPEGIGNYMLLSNTLASAGEWDEVSKLRKVMTICNELV</sequence>
<dbReference type="Proteomes" id="UP000007305">
    <property type="component" value="Chromosome 1"/>
</dbReference>
<reference evidence="5" key="1">
    <citation type="submission" date="2015-12" db="EMBL/GenBank/DDBJ databases">
        <title>Update maize B73 reference genome by single molecule sequencing technologies.</title>
        <authorList>
            <consortium name="Maize Genome Sequencing Project"/>
            <person name="Ware D."/>
        </authorList>
    </citation>
    <scope>NUCLEOTIDE SEQUENCE [LARGE SCALE GENOMIC DNA]</scope>
    <source>
        <strain evidence="5">cv. B73</strain>
    </source>
</reference>
<dbReference type="NCBIfam" id="TIGR00756">
    <property type="entry name" value="PPR"/>
    <property type="match status" value="1"/>
</dbReference>
<proteinExistence type="predicted"/>
<dbReference type="GO" id="GO:0003723">
    <property type="term" value="F:RNA binding"/>
    <property type="evidence" value="ECO:0007669"/>
    <property type="project" value="InterPro"/>
</dbReference>
<dbReference type="InParanoid" id="A0A804LPH8"/>
<dbReference type="InterPro" id="IPR046960">
    <property type="entry name" value="PPR_At4g14850-like_plant"/>
</dbReference>
<keyword evidence="5" id="KW-1185">Reference proteome</keyword>
<dbReference type="Pfam" id="PF13041">
    <property type="entry name" value="PPR_2"/>
    <property type="match status" value="1"/>
</dbReference>
<keyword evidence="2" id="KW-0809">Transit peptide</keyword>
<organism evidence="4 5">
    <name type="scientific">Zea mays</name>
    <name type="common">Maize</name>
    <dbReference type="NCBI Taxonomy" id="4577"/>
    <lineage>
        <taxon>Eukaryota</taxon>
        <taxon>Viridiplantae</taxon>
        <taxon>Streptophyta</taxon>
        <taxon>Embryophyta</taxon>
        <taxon>Tracheophyta</taxon>
        <taxon>Spermatophyta</taxon>
        <taxon>Magnoliopsida</taxon>
        <taxon>Liliopsida</taxon>
        <taxon>Poales</taxon>
        <taxon>Poaceae</taxon>
        <taxon>PACMAD clade</taxon>
        <taxon>Panicoideae</taxon>
        <taxon>Andropogonodae</taxon>
        <taxon>Andropogoneae</taxon>
        <taxon>Tripsacinae</taxon>
        <taxon>Zea</taxon>
    </lineage>
</organism>
<dbReference type="InterPro" id="IPR011990">
    <property type="entry name" value="TPR-like_helical_dom_sf"/>
</dbReference>
<dbReference type="PANTHER" id="PTHR47926">
    <property type="entry name" value="PENTATRICOPEPTIDE REPEAT-CONTAINING PROTEIN"/>
    <property type="match status" value="1"/>
</dbReference>
<evidence type="ECO:0000256" key="2">
    <source>
        <dbReference type="ARBA" id="ARBA00022946"/>
    </source>
</evidence>
<dbReference type="Gene3D" id="1.25.40.10">
    <property type="entry name" value="Tetratricopeptide repeat domain"/>
    <property type="match status" value="1"/>
</dbReference>
<dbReference type="Pfam" id="PF20431">
    <property type="entry name" value="E_motif"/>
    <property type="match status" value="1"/>
</dbReference>
<evidence type="ECO:0000313" key="4">
    <source>
        <dbReference type="EnsemblPlants" id="Zm00001eb026270_P001"/>
    </source>
</evidence>
<protein>
    <recommendedName>
        <fullName evidence="6">Pentatricopeptide repeat-containing protein</fullName>
    </recommendedName>
</protein>
<reference evidence="4" key="3">
    <citation type="submission" date="2021-05" db="UniProtKB">
        <authorList>
            <consortium name="EnsemblPlants"/>
        </authorList>
    </citation>
    <scope>IDENTIFICATION</scope>
    <source>
        <strain evidence="4">cv. B73</strain>
    </source>
</reference>
<dbReference type="EnsemblPlants" id="Zm00001eb026270_T001">
    <property type="protein sequence ID" value="Zm00001eb026270_P001"/>
    <property type="gene ID" value="Zm00001eb026270"/>
</dbReference>
<dbReference type="AlphaFoldDB" id="A0A804LPH8"/>
<dbReference type="PANTHER" id="PTHR47926:SF523">
    <property type="entry name" value="DYW DOMAIN-CONTAINING PROTEIN"/>
    <property type="match status" value="1"/>
</dbReference>
<dbReference type="GO" id="GO:0009451">
    <property type="term" value="P:RNA modification"/>
    <property type="evidence" value="ECO:0007669"/>
    <property type="project" value="InterPro"/>
</dbReference>
<evidence type="ECO:0008006" key="6">
    <source>
        <dbReference type="Google" id="ProtNLM"/>
    </source>
</evidence>
<keyword evidence="1" id="KW-0677">Repeat</keyword>
<evidence type="ECO:0000256" key="1">
    <source>
        <dbReference type="ARBA" id="ARBA00022737"/>
    </source>
</evidence>
<feature type="repeat" description="PPR" evidence="3">
    <location>
        <begin position="22"/>
        <end position="57"/>
    </location>
</feature>
<accession>A0A804LPH8</accession>
<name>A0A804LPH8_MAIZE</name>
<dbReference type="FunFam" id="1.25.40.10:FF:000031">
    <property type="entry name" value="Pentatricopeptide repeat-containing protein mitochondrial"/>
    <property type="match status" value="1"/>
</dbReference>
<evidence type="ECO:0000313" key="5">
    <source>
        <dbReference type="Proteomes" id="UP000007305"/>
    </source>
</evidence>
<dbReference type="InterPro" id="IPR002885">
    <property type="entry name" value="PPR_rpt"/>
</dbReference>
<dbReference type="PROSITE" id="PS51375">
    <property type="entry name" value="PPR"/>
    <property type="match status" value="1"/>
</dbReference>
<dbReference type="Gramene" id="Zm00001eb026270_T001">
    <property type="protein sequence ID" value="Zm00001eb026270_P001"/>
    <property type="gene ID" value="Zm00001eb026270"/>
</dbReference>
<dbReference type="InterPro" id="IPR046848">
    <property type="entry name" value="E_motif"/>
</dbReference>